<dbReference type="Proteomes" id="UP000588051">
    <property type="component" value="Unassembled WGS sequence"/>
</dbReference>
<reference evidence="1 2" key="1">
    <citation type="submission" date="2020-06" db="EMBL/GenBank/DDBJ databases">
        <authorList>
            <person name="Qiu C."/>
            <person name="Liu Z."/>
        </authorList>
    </citation>
    <scope>NUCLEOTIDE SEQUENCE [LARGE SCALE GENOMIC DNA]</scope>
    <source>
        <strain evidence="1 2">EM 1</strain>
    </source>
</reference>
<evidence type="ECO:0000313" key="1">
    <source>
        <dbReference type="EMBL" id="NVO79348.1"/>
    </source>
</evidence>
<sequence length="210" mass="24127">MKSPELRKELSELILHKRGIRLNLQLPLIESEEEITLRSKDDIAQRLYALCLLHHSAQETLRPEVRHLLDTTDAQSLSQREQQQLFTPGATAASTDALSFLLWCCGLKKEAGMPDGKQALPEITTLWQTLSRQPATLPEQLHLRSRTDILDWADLLYRLHWAVRHAHLNGKPVPGRLDAHAVHEWHKAVNWMIRYDDENDWDQVSTETAG</sequence>
<dbReference type="RefSeq" id="WP_176804924.1">
    <property type="nucleotide sequence ID" value="NZ_JABXYJ010000013.1"/>
</dbReference>
<comment type="caution">
    <text evidence="1">The sequence shown here is derived from an EMBL/GenBank/DDBJ whole genome shotgun (WGS) entry which is preliminary data.</text>
</comment>
<protein>
    <submittedName>
        <fullName evidence="1">DUF4272 domain-containing protein</fullName>
    </submittedName>
</protein>
<keyword evidence="2" id="KW-1185">Reference proteome</keyword>
<dbReference type="EMBL" id="JABXYJ010000013">
    <property type="protein sequence ID" value="NVO79348.1"/>
    <property type="molecule type" value="Genomic_DNA"/>
</dbReference>
<gene>
    <name evidence="1" type="ORF">HV832_16130</name>
</gene>
<evidence type="ECO:0000313" key="2">
    <source>
        <dbReference type="Proteomes" id="UP000588051"/>
    </source>
</evidence>
<name>A0A850QJA8_9BURK</name>
<dbReference type="AlphaFoldDB" id="A0A850QJA8"/>
<organism evidence="1 2">
    <name type="scientific">Undibacterium oligocarboniphilum</name>
    <dbReference type="NCBI Taxonomy" id="666702"/>
    <lineage>
        <taxon>Bacteria</taxon>
        <taxon>Pseudomonadati</taxon>
        <taxon>Pseudomonadota</taxon>
        <taxon>Betaproteobacteria</taxon>
        <taxon>Burkholderiales</taxon>
        <taxon>Oxalobacteraceae</taxon>
        <taxon>Undibacterium</taxon>
    </lineage>
</organism>
<accession>A0A850QJA8</accession>
<dbReference type="Pfam" id="PF14094">
    <property type="entry name" value="DUF4272"/>
    <property type="match status" value="1"/>
</dbReference>
<dbReference type="InterPro" id="IPR025368">
    <property type="entry name" value="DUF4272"/>
</dbReference>
<proteinExistence type="predicted"/>